<reference evidence="2 3" key="1">
    <citation type="journal article" date="2016" name="Nat. Commun.">
        <title>Thousands of microbial genomes shed light on interconnected biogeochemical processes in an aquifer system.</title>
        <authorList>
            <person name="Anantharaman K."/>
            <person name="Brown C.T."/>
            <person name="Hug L.A."/>
            <person name="Sharon I."/>
            <person name="Castelle C.J."/>
            <person name="Probst A.J."/>
            <person name="Thomas B.C."/>
            <person name="Singh A."/>
            <person name="Wilkins M.J."/>
            <person name="Karaoz U."/>
            <person name="Brodie E.L."/>
            <person name="Williams K.H."/>
            <person name="Hubbard S.S."/>
            <person name="Banfield J.F."/>
        </authorList>
    </citation>
    <scope>NUCLEOTIDE SEQUENCE [LARGE SCALE GENOMIC DNA]</scope>
</reference>
<evidence type="ECO:0000313" key="2">
    <source>
        <dbReference type="EMBL" id="OGK15001.1"/>
    </source>
</evidence>
<protein>
    <submittedName>
        <fullName evidence="2">Uncharacterized protein</fullName>
    </submittedName>
</protein>
<keyword evidence="1" id="KW-0175">Coiled coil</keyword>
<dbReference type="SUPFAM" id="SSF47598">
    <property type="entry name" value="Ribbon-helix-helix"/>
    <property type="match status" value="1"/>
</dbReference>
<accession>A0A1F7G7W7</accession>
<comment type="caution">
    <text evidence="2">The sequence shown here is derived from an EMBL/GenBank/DDBJ whole genome shotgun (WGS) entry which is preliminary data.</text>
</comment>
<sequence length="81" mass="9829">MLIFKHMQLIRTTLRIKENLKEALEKRALEEKKTLQDLFNAAIEKFIHEEAEKKAKRIIFRTHDLGEKLDNLRRKDYYSDL</sequence>
<dbReference type="InterPro" id="IPR010985">
    <property type="entry name" value="Ribbon_hlx_hlx"/>
</dbReference>
<dbReference type="AlphaFoldDB" id="A0A1F7G7W7"/>
<organism evidence="2 3">
    <name type="scientific">Candidatus Roizmanbacteria bacterium RIFCSPHIGHO2_01_FULL_39_12c</name>
    <dbReference type="NCBI Taxonomy" id="1802031"/>
    <lineage>
        <taxon>Bacteria</taxon>
        <taxon>Candidatus Roizmaniibacteriota</taxon>
    </lineage>
</organism>
<dbReference type="Proteomes" id="UP000177208">
    <property type="component" value="Unassembled WGS sequence"/>
</dbReference>
<name>A0A1F7G7W7_9BACT</name>
<evidence type="ECO:0000256" key="1">
    <source>
        <dbReference type="SAM" id="Coils"/>
    </source>
</evidence>
<dbReference type="EMBL" id="MFZG01000043">
    <property type="protein sequence ID" value="OGK15001.1"/>
    <property type="molecule type" value="Genomic_DNA"/>
</dbReference>
<proteinExistence type="predicted"/>
<evidence type="ECO:0000313" key="3">
    <source>
        <dbReference type="Proteomes" id="UP000177208"/>
    </source>
</evidence>
<dbReference type="GO" id="GO:0006355">
    <property type="term" value="P:regulation of DNA-templated transcription"/>
    <property type="evidence" value="ECO:0007669"/>
    <property type="project" value="InterPro"/>
</dbReference>
<gene>
    <name evidence="2" type="ORF">A2774_01130</name>
</gene>
<feature type="coiled-coil region" evidence="1">
    <location>
        <begin position="14"/>
        <end position="41"/>
    </location>
</feature>